<evidence type="ECO:0000313" key="1">
    <source>
        <dbReference type="EMBL" id="KKM83833.1"/>
    </source>
</evidence>
<sequence>QWGAEYTSMPELENSLIYYGNDGYDSGILSQYLTGEDDLLGEDEFDSEFSGNYLDSVYISNPIISERFDFSKLYESTIHSTSSIYNNQEVLVKNRITDYNLNQFSAADSGIFQTGELPTTSIYQAFQDSTLREIEYALSDWNEYIALKMDEQTTYELDFTFKLPVIDRVGLNSIQVAFDSSIVSSSINNEFPLSLRIYNEFEERWESLPLAPTSGGYYNPLTLDYDFWASWDNPPGTPQDEGFRPYWGTIDSNNINTISFGINYPYEVTDGNVWFDETQFNASLGASFLDVTGSENHDLNSFWSFNDDLGGEHHKVLYYDNSYNTNKFQFDNLIIFDPNDLYFYTSLDPFPKPDPLEAFSQEYTSDQFYDYFLNNDNEFRLQLITQKEVTNPSDAYLCVGDFKTFVYTDNNYLNYDDFDSNVIPTLPMQQVSDAINFNIDAGDPDLTGLNLKGESGFNIKESDPLLPIFHETFNGDSWNLAVSNPTIVIDSPIAEDAYIQEEFPQWTHGWGDIYVKEGVTWNIGISGLVYEKSRGLIKLEYPYLDLGYTSNSIFSFYVTETTGNNVLVYHTTDFSEGSVNWNNQPATTGFQSQFIPSYGRQEVDVGAPSQYYKLISEEYDWFVENNGFYGFVFAGSEAGPEPSIRHYLSKSYQGSGIAYMQTDISESLSLMSPLYSSATTIEEGDLFVIKFKTSTPNQVKLNLYNGGQKLTEDFEVVPNANSNFDKQVIYLTPNPGDVLTFDQLEFAGNFNPEENFIVYDIKVYKQGQTQQTLKDSRNYDFLEQTSPQYPLLNYGSTTSGNPSSAHLSDDDYWVITSANGKVELDFLFEGESNVQDLEKLEISFEATSSITLDGNIAFSYYNYLSGAFEPLSDSYSLVDNIFLLTLFNDDFNKIKDPADLQYKLLLKTNVTDSDQFTLSIDSLTMKALEVWSVEHDLYKASFKFTPLNLNGEIRLFLNRDIYTIINQYTQFEVYTISFYYDTTAREWWIYREDTSNPAILLAGPISDLNPIGITPRIESHFASNAEGINVISIESQYYKKIETQNDFENYKTLINSYKEGSFTDSFNIDGLDSLLIAENTFSQISSDIDIIYDFKDDLAEENIFNKNLIHTENSDFSDNRDSLITTPYNYQEETVLPLYSPSANFDKTFINGDTGAHYGVSQGDSAINLESDDGVIVTAYRSEYTNAEEFDTPGAGNGGNGGTLDPAWTTGLMAGNHRGYPRKPVMTDPHLTFTRYGGTNAHTGYDVPGWSQWEDDLTSYYNIDGQTGGYTLHVYEEMTFFVGQAPGSVINFEFNMGFWADSNRLKECRIEIWDYAFEDWHVLIDIPWMGYTTGVGMDWYYATLPSPYNWFIDGNFEVKIRIHSNMLHNIFLDHGWLAVSTNVARVIAEYYPESSIEFTVDPADYGKDYYLFYEGRTKWQEEEMMDFYINGVPSFTLWDQYSQHSKYAVLNLDELKVNLGEQDVGWIFDRELDSDYLYLVDMNQDTNIPIFNTELIPIDSSLSKSSTSVQGTWDDDDPFLGATMKYTLENTINTPIFGRSAEQIYTQLELESIELEFDVFPSTDSELLQDGFIEGKDVDKYNIQTLDYAIGRFKNTAIDDAQIPLVTPIELDFGQ</sequence>
<proteinExistence type="predicted"/>
<dbReference type="EMBL" id="LAZR01007657">
    <property type="protein sequence ID" value="KKM83833.1"/>
    <property type="molecule type" value="Genomic_DNA"/>
</dbReference>
<feature type="non-terminal residue" evidence="1">
    <location>
        <position position="1"/>
    </location>
</feature>
<name>A0A0F9KPK0_9ZZZZ</name>
<reference evidence="1" key="1">
    <citation type="journal article" date="2015" name="Nature">
        <title>Complex archaea that bridge the gap between prokaryotes and eukaryotes.</title>
        <authorList>
            <person name="Spang A."/>
            <person name="Saw J.H."/>
            <person name="Jorgensen S.L."/>
            <person name="Zaremba-Niedzwiedzka K."/>
            <person name="Martijn J."/>
            <person name="Lind A.E."/>
            <person name="van Eijk R."/>
            <person name="Schleper C."/>
            <person name="Guy L."/>
            <person name="Ettema T.J."/>
        </authorList>
    </citation>
    <scope>NUCLEOTIDE SEQUENCE</scope>
</reference>
<gene>
    <name evidence="1" type="ORF">LCGC14_1305330</name>
</gene>
<comment type="caution">
    <text evidence="1">The sequence shown here is derived from an EMBL/GenBank/DDBJ whole genome shotgun (WGS) entry which is preliminary data.</text>
</comment>
<feature type="non-terminal residue" evidence="1">
    <location>
        <position position="1615"/>
    </location>
</feature>
<accession>A0A0F9KPK0</accession>
<organism evidence="1">
    <name type="scientific">marine sediment metagenome</name>
    <dbReference type="NCBI Taxonomy" id="412755"/>
    <lineage>
        <taxon>unclassified sequences</taxon>
        <taxon>metagenomes</taxon>
        <taxon>ecological metagenomes</taxon>
    </lineage>
</organism>
<protein>
    <submittedName>
        <fullName evidence="1">Uncharacterized protein</fullName>
    </submittedName>
</protein>